<dbReference type="PANTHER" id="PTHR43401">
    <property type="entry name" value="L-THREONINE 3-DEHYDROGENASE"/>
    <property type="match status" value="1"/>
</dbReference>
<dbReference type="InterPro" id="IPR011032">
    <property type="entry name" value="GroES-like_sf"/>
</dbReference>
<comment type="similarity">
    <text evidence="4">Belongs to the zinc-containing alcohol dehydrogenase family.</text>
</comment>
<dbReference type="EMBL" id="VBWO01000007">
    <property type="protein sequence ID" value="TLF39107.1"/>
    <property type="molecule type" value="Genomic_DNA"/>
</dbReference>
<evidence type="ECO:0000313" key="6">
    <source>
        <dbReference type="EMBL" id="TLF39107.1"/>
    </source>
</evidence>
<protein>
    <submittedName>
        <fullName evidence="6">Zinc-binding alcohol dehydrogenase family protein</fullName>
    </submittedName>
</protein>
<dbReference type="InterPro" id="IPR036291">
    <property type="entry name" value="NAD(P)-bd_dom_sf"/>
</dbReference>
<dbReference type="InterPro" id="IPR050129">
    <property type="entry name" value="Zn_alcohol_dh"/>
</dbReference>
<gene>
    <name evidence="6" type="ORF">FEI15_08730</name>
</gene>
<dbReference type="RefSeq" id="WP_138131071.1">
    <property type="nucleotide sequence ID" value="NZ_VBWO01000007.1"/>
</dbReference>
<organism evidence="6 7">
    <name type="scientific">Lacticaseibacillus zeae</name>
    <name type="common">Lactobacillus zeae</name>
    <dbReference type="NCBI Taxonomy" id="57037"/>
    <lineage>
        <taxon>Bacteria</taxon>
        <taxon>Bacillati</taxon>
        <taxon>Bacillota</taxon>
        <taxon>Bacilli</taxon>
        <taxon>Lactobacillales</taxon>
        <taxon>Lactobacillaceae</taxon>
        <taxon>Lacticaseibacillus</taxon>
    </lineage>
</organism>
<dbReference type="Proteomes" id="UP000309885">
    <property type="component" value="Unassembled WGS sequence"/>
</dbReference>
<comment type="cofactor">
    <cofactor evidence="4">
        <name>Zn(2+)</name>
        <dbReference type="ChEBI" id="CHEBI:29105"/>
    </cofactor>
</comment>
<feature type="domain" description="Enoyl reductase (ER)" evidence="5">
    <location>
        <begin position="8"/>
        <end position="338"/>
    </location>
</feature>
<dbReference type="GO" id="GO:0016491">
    <property type="term" value="F:oxidoreductase activity"/>
    <property type="evidence" value="ECO:0007669"/>
    <property type="project" value="UniProtKB-KW"/>
</dbReference>
<dbReference type="Pfam" id="PF08240">
    <property type="entry name" value="ADH_N"/>
    <property type="match status" value="1"/>
</dbReference>
<sequence length="341" mass="36767">MLAARVYGKEDIRVEEVPKPSIKSSKDVLIKVKAVGICGSDNHIYHGENPFATLPRVMGHEFVGEVVETGEAVVSVAVGDHAVIEPINYPEGGKDYAVRQGMPNVSAQLKVLGVHVDGGMQEYISVPERQVYKIDKNIPWTTAVLAEPYTIAGNSTTRGQVGLGKTLVVQGAGTIGQLILRVAKAKGATVLISDVIDSKLEFAKQNGADRIVNASKEDLVDAVRDWTNGEMANVVIDAVGAPKTFETCFDLVSVAGAIVPLGMSPEPAHIAQKPIMQKQLTIYGSRLQAYQFAPVIKAIENGQIGNDGVVTQEFNIKDVQKAFDLMNQHPEKARKIILTFD</sequence>
<evidence type="ECO:0000256" key="1">
    <source>
        <dbReference type="ARBA" id="ARBA00022723"/>
    </source>
</evidence>
<dbReference type="PANTHER" id="PTHR43401:SF2">
    <property type="entry name" value="L-THREONINE 3-DEHYDROGENASE"/>
    <property type="match status" value="1"/>
</dbReference>
<dbReference type="SMART" id="SM00829">
    <property type="entry name" value="PKS_ER"/>
    <property type="match status" value="1"/>
</dbReference>
<proteinExistence type="inferred from homology"/>
<dbReference type="InterPro" id="IPR020843">
    <property type="entry name" value="ER"/>
</dbReference>
<comment type="caution">
    <text evidence="6">The sequence shown here is derived from an EMBL/GenBank/DDBJ whole genome shotgun (WGS) entry which is preliminary data.</text>
</comment>
<dbReference type="SUPFAM" id="SSF50129">
    <property type="entry name" value="GroES-like"/>
    <property type="match status" value="1"/>
</dbReference>
<accession>A0A5R8LPD6</accession>
<name>A0A5R8LPD6_LACZE</name>
<dbReference type="CDD" id="cd08261">
    <property type="entry name" value="Zn_ADH7"/>
    <property type="match status" value="1"/>
</dbReference>
<dbReference type="Gene3D" id="3.90.180.10">
    <property type="entry name" value="Medium-chain alcohol dehydrogenases, catalytic domain"/>
    <property type="match status" value="1"/>
</dbReference>
<dbReference type="GO" id="GO:0008270">
    <property type="term" value="F:zinc ion binding"/>
    <property type="evidence" value="ECO:0007669"/>
    <property type="project" value="InterPro"/>
</dbReference>
<keyword evidence="3" id="KW-0560">Oxidoreductase</keyword>
<reference evidence="6 7" key="1">
    <citation type="submission" date="2019-05" db="EMBL/GenBank/DDBJ databases">
        <title>Genome-based reclassification of Lactobacillus casei as Lactobacillus casei subsp. casei. subsp.nov., description of Lactobacillus casei subsp. zeae subsp. nov., and emended description of Lactobacillus casei.</title>
        <authorList>
            <person name="Huang C.-H."/>
        </authorList>
    </citation>
    <scope>NUCLEOTIDE SEQUENCE [LARGE SCALE GENOMIC DNA]</scope>
    <source>
        <strain evidence="6 7">CRBIP24.44</strain>
    </source>
</reference>
<dbReference type="InterPro" id="IPR002328">
    <property type="entry name" value="ADH_Zn_CS"/>
</dbReference>
<dbReference type="InterPro" id="IPR013154">
    <property type="entry name" value="ADH-like_N"/>
</dbReference>
<evidence type="ECO:0000256" key="3">
    <source>
        <dbReference type="ARBA" id="ARBA00023002"/>
    </source>
</evidence>
<evidence type="ECO:0000313" key="7">
    <source>
        <dbReference type="Proteomes" id="UP000309885"/>
    </source>
</evidence>
<evidence type="ECO:0000256" key="4">
    <source>
        <dbReference type="RuleBase" id="RU361277"/>
    </source>
</evidence>
<evidence type="ECO:0000259" key="5">
    <source>
        <dbReference type="SMART" id="SM00829"/>
    </source>
</evidence>
<evidence type="ECO:0000256" key="2">
    <source>
        <dbReference type="ARBA" id="ARBA00022833"/>
    </source>
</evidence>
<dbReference type="InterPro" id="IPR013149">
    <property type="entry name" value="ADH-like_C"/>
</dbReference>
<dbReference type="Pfam" id="PF00107">
    <property type="entry name" value="ADH_zinc_N"/>
    <property type="match status" value="1"/>
</dbReference>
<dbReference type="AlphaFoldDB" id="A0A5R8LPD6"/>
<keyword evidence="1 4" id="KW-0479">Metal-binding</keyword>
<dbReference type="PROSITE" id="PS00059">
    <property type="entry name" value="ADH_ZINC"/>
    <property type="match status" value="1"/>
</dbReference>
<keyword evidence="2 4" id="KW-0862">Zinc</keyword>
<dbReference type="Gene3D" id="3.40.50.720">
    <property type="entry name" value="NAD(P)-binding Rossmann-like Domain"/>
    <property type="match status" value="1"/>
</dbReference>
<dbReference type="SUPFAM" id="SSF51735">
    <property type="entry name" value="NAD(P)-binding Rossmann-fold domains"/>
    <property type="match status" value="1"/>
</dbReference>